<evidence type="ECO:0000313" key="2">
    <source>
        <dbReference type="EMBL" id="EAW32247.1"/>
    </source>
</evidence>
<evidence type="ECO:0000313" key="3">
    <source>
        <dbReference type="Proteomes" id="UP000004931"/>
    </source>
</evidence>
<dbReference type="SUPFAM" id="SSF56112">
    <property type="entry name" value="Protein kinase-like (PK-like)"/>
    <property type="match status" value="1"/>
</dbReference>
<dbReference type="eggNOG" id="COG3173">
    <property type="taxonomic scope" value="Bacteria"/>
</dbReference>
<comment type="caution">
    <text evidence="2">The sequence shown here is derived from an EMBL/GenBank/DDBJ whole genome shotgun (WGS) entry which is preliminary data.</text>
</comment>
<dbReference type="AlphaFoldDB" id="A0Y7Z3"/>
<dbReference type="InterPro" id="IPR011009">
    <property type="entry name" value="Kinase-like_dom_sf"/>
</dbReference>
<keyword evidence="3" id="KW-1185">Reference proteome</keyword>
<dbReference type="InterPro" id="IPR002575">
    <property type="entry name" value="Aminoglycoside_PTrfase"/>
</dbReference>
<dbReference type="InterPro" id="IPR041726">
    <property type="entry name" value="ACAD10_11_N"/>
</dbReference>
<dbReference type="Proteomes" id="UP000004931">
    <property type="component" value="Unassembled WGS sequence"/>
</dbReference>
<dbReference type="Gene3D" id="3.90.1200.10">
    <property type="match status" value="1"/>
</dbReference>
<evidence type="ECO:0000259" key="1">
    <source>
        <dbReference type="Pfam" id="PF01636"/>
    </source>
</evidence>
<dbReference type="STRING" id="247633.GP2143_13366"/>
<protein>
    <recommendedName>
        <fullName evidence="1">Aminoglycoside phosphotransferase domain-containing protein</fullName>
    </recommendedName>
</protein>
<dbReference type="EMBL" id="AAVT01000001">
    <property type="protein sequence ID" value="EAW32247.1"/>
    <property type="molecule type" value="Genomic_DNA"/>
</dbReference>
<feature type="domain" description="Aminoglycoside phosphotransferase" evidence="1">
    <location>
        <begin position="27"/>
        <end position="253"/>
    </location>
</feature>
<dbReference type="PANTHER" id="PTHR47829">
    <property type="entry name" value="HYDROLASE, PUTATIVE (AFU_ORTHOLOGUE AFUA_1G12880)-RELATED"/>
    <property type="match status" value="1"/>
</dbReference>
<dbReference type="CDD" id="cd05154">
    <property type="entry name" value="ACAD10_11_N-like"/>
    <property type="match status" value="1"/>
</dbReference>
<dbReference type="InterPro" id="IPR052898">
    <property type="entry name" value="ACAD10-like"/>
</dbReference>
<sequence>MIDGINNESVTAWMLEHIPAIKPPLTFQLITGGHSNLTYKCTDSRGQSYVLRRPPLGHVLESAHDMGREFKIISALQNVDVPVPKTWGLCTDKTVNEAPFYVMGFVEGLVLNDSHIGQSVSATDRTDIGHNVINILTRLHLINPDDVGLGDLGRKEAYLARQLKRWTGQWEASKTHEIPAMDESARLLAERMPEQVGATIVHGDYRLGNMLVEGSSVKAILDWELCTLGDPLADVGYLLNNWVSPGEIETREGDQSPTAVGGYPSREELCEIYTAKTGRDLSNINYYRAFSHWRLAAIGQGVYKRYLVGAMGKDRDVDLEAQKQGVSTRAEAALALLQ</sequence>
<dbReference type="PANTHER" id="PTHR47829:SF1">
    <property type="entry name" value="HAD FAMILY PHOSPHATASE"/>
    <property type="match status" value="1"/>
</dbReference>
<dbReference type="Pfam" id="PF01636">
    <property type="entry name" value="APH"/>
    <property type="match status" value="1"/>
</dbReference>
<organism evidence="2 3">
    <name type="scientific">marine gamma proteobacterium HTCC2143</name>
    <dbReference type="NCBI Taxonomy" id="247633"/>
    <lineage>
        <taxon>Bacteria</taxon>
        <taxon>Pseudomonadati</taxon>
        <taxon>Pseudomonadota</taxon>
        <taxon>Gammaproteobacteria</taxon>
        <taxon>Cellvibrionales</taxon>
        <taxon>Spongiibacteraceae</taxon>
        <taxon>BD1-7 clade</taxon>
    </lineage>
</organism>
<reference evidence="2 3" key="1">
    <citation type="journal article" date="2010" name="J. Bacteriol.">
        <title>Genome sequence of the oligotrophic marine Gammaproteobacterium HTCC2143, isolated from the Oregon Coast.</title>
        <authorList>
            <person name="Oh H.M."/>
            <person name="Kang I."/>
            <person name="Ferriera S."/>
            <person name="Giovannoni S.J."/>
            <person name="Cho J.C."/>
        </authorList>
    </citation>
    <scope>NUCLEOTIDE SEQUENCE [LARGE SCALE GENOMIC DNA]</scope>
    <source>
        <strain evidence="2 3">HTCC2143</strain>
    </source>
</reference>
<accession>A0Y7Z3</accession>
<name>A0Y7Z3_9GAMM</name>
<dbReference type="Gene3D" id="3.30.200.20">
    <property type="entry name" value="Phosphorylase Kinase, domain 1"/>
    <property type="match status" value="1"/>
</dbReference>
<gene>
    <name evidence="2" type="ORF">GP2143_13366</name>
</gene>
<proteinExistence type="predicted"/>
<dbReference type="OrthoDB" id="3806873at2"/>